<dbReference type="GO" id="GO:0003677">
    <property type="term" value="F:DNA binding"/>
    <property type="evidence" value="ECO:0007669"/>
    <property type="project" value="UniProtKB-KW"/>
</dbReference>
<sequence>MVGEGQMRAVTGLGLGQKMSVQMSQAMRQALEYLQMDSAGLCGMLVAAAAENPCLQVALPDPETAVPDARPDPDTYSGPDPGARPGRALPIWRPQAGGDGGEAERFAAPAPGLHGHVARQIGLLFRTPREAAIAAVFAEALEPSGWLGAPIAGLAARAGCTPAEAEAVLARLQQMEPAGLFARSLAECLTLQLADLGALSAPMRRLLENLPLLARGEAAKLQERCGVGAGDLAALVAQLRRLDPKPGAHFGDAPELRRAPDLIVERGAGGGWRVALNREALPAISVTEQGAGPGALAAAKWIERTLSRRNRMVLEVAAHVVARQQAFLETGPAALVPLTCTEVARALGYHDSTISRVRSGLLLQTPRGMLPMEAFFARTGSRGQGRVPAPALRALLAELVAAEPAAAPLDDEALVAALARRGIALSRRAVANHRARAGIPPARDRGKGGRTS</sequence>
<dbReference type="GO" id="GO:0001216">
    <property type="term" value="F:DNA-binding transcription activator activity"/>
    <property type="evidence" value="ECO:0007669"/>
    <property type="project" value="InterPro"/>
</dbReference>
<feature type="region of interest" description="Disordered" evidence="10">
    <location>
        <begin position="61"/>
        <end position="87"/>
    </location>
</feature>
<evidence type="ECO:0000259" key="12">
    <source>
        <dbReference type="Pfam" id="PF04963"/>
    </source>
</evidence>
<dbReference type="PROSITE" id="PS50044">
    <property type="entry name" value="SIGMA54_3"/>
    <property type="match status" value="1"/>
</dbReference>
<evidence type="ECO:0000256" key="4">
    <source>
        <dbReference type="ARBA" id="ARBA00022695"/>
    </source>
</evidence>
<evidence type="ECO:0000256" key="9">
    <source>
        <dbReference type="PIRNR" id="PIRNR000774"/>
    </source>
</evidence>
<protein>
    <recommendedName>
        <fullName evidence="9">RNA polymerase sigma-54 factor</fullName>
    </recommendedName>
</protein>
<dbReference type="AlphaFoldDB" id="A0A3S3MQX6"/>
<comment type="function">
    <text evidence="9">Sigma factors are initiation factors that promote the attachment of RNA polymerase to specific initiation sites and are then released.</text>
</comment>
<keyword evidence="3 9" id="KW-0808">Transferase</keyword>
<evidence type="ECO:0000256" key="1">
    <source>
        <dbReference type="ARBA" id="ARBA00008798"/>
    </source>
</evidence>
<dbReference type="InterPro" id="IPR038709">
    <property type="entry name" value="RpoN_core-bd_sf"/>
</dbReference>
<dbReference type="GO" id="GO:0016779">
    <property type="term" value="F:nucleotidyltransferase activity"/>
    <property type="evidence" value="ECO:0007669"/>
    <property type="project" value="UniProtKB-KW"/>
</dbReference>
<dbReference type="Gene3D" id="1.10.10.60">
    <property type="entry name" value="Homeodomain-like"/>
    <property type="match status" value="1"/>
</dbReference>
<reference evidence="13 14" key="2">
    <citation type="submission" date="2019-01" db="EMBL/GenBank/DDBJ databases">
        <title>Sinorhodobacter populi sp. nov. isolated from the symptomatic bark tissue of Populus euramericana canker.</title>
        <authorList>
            <person name="Xu G."/>
        </authorList>
    </citation>
    <scope>NUCLEOTIDE SEQUENCE [LARGE SCALE GENOMIC DNA]</scope>
    <source>
        <strain evidence="13 14">CGMCC 1.12963</strain>
    </source>
</reference>
<keyword evidence="8 9" id="KW-0804">Transcription</keyword>
<dbReference type="GO" id="GO:0006352">
    <property type="term" value="P:DNA-templated transcription initiation"/>
    <property type="evidence" value="ECO:0007669"/>
    <property type="project" value="InterPro"/>
</dbReference>
<dbReference type="Proteomes" id="UP000288071">
    <property type="component" value="Unassembled WGS sequence"/>
</dbReference>
<dbReference type="PANTHER" id="PTHR32248:SF4">
    <property type="entry name" value="RNA POLYMERASE SIGMA-54 FACTOR"/>
    <property type="match status" value="1"/>
</dbReference>
<evidence type="ECO:0000259" key="11">
    <source>
        <dbReference type="Pfam" id="PF04552"/>
    </source>
</evidence>
<dbReference type="PRINTS" id="PR00045">
    <property type="entry name" value="SIGMA54FCT"/>
</dbReference>
<keyword evidence="2 9" id="KW-0240">DNA-directed RNA polymerase</keyword>
<comment type="similarity">
    <text evidence="1 9">Belongs to the sigma-54 factor family.</text>
</comment>
<organism evidence="13 14">
    <name type="scientific">Paenirhodobacter huangdaonensis</name>
    <dbReference type="NCBI Taxonomy" id="2501515"/>
    <lineage>
        <taxon>Bacteria</taxon>
        <taxon>Pseudomonadati</taxon>
        <taxon>Pseudomonadota</taxon>
        <taxon>Alphaproteobacteria</taxon>
        <taxon>Rhodobacterales</taxon>
        <taxon>Rhodobacter group</taxon>
        <taxon>Paenirhodobacter</taxon>
    </lineage>
</organism>
<keyword evidence="7 9" id="KW-0238">DNA-binding</keyword>
<evidence type="ECO:0000256" key="8">
    <source>
        <dbReference type="ARBA" id="ARBA00023163"/>
    </source>
</evidence>
<keyword evidence="14" id="KW-1185">Reference proteome</keyword>
<dbReference type="Pfam" id="PF04963">
    <property type="entry name" value="Sigma54_CBD"/>
    <property type="match status" value="1"/>
</dbReference>
<dbReference type="PANTHER" id="PTHR32248">
    <property type="entry name" value="RNA POLYMERASE SIGMA-54 FACTOR"/>
    <property type="match status" value="1"/>
</dbReference>
<dbReference type="InterPro" id="IPR007046">
    <property type="entry name" value="RNA_pol_sigma_54_core-bd"/>
</dbReference>
<keyword evidence="6 9" id="KW-0731">Sigma factor</keyword>
<evidence type="ECO:0000256" key="7">
    <source>
        <dbReference type="ARBA" id="ARBA00023125"/>
    </source>
</evidence>
<dbReference type="EMBL" id="SAVA01000003">
    <property type="protein sequence ID" value="RWR53183.1"/>
    <property type="molecule type" value="Genomic_DNA"/>
</dbReference>
<comment type="caution">
    <text evidence="13">The sequence shown here is derived from an EMBL/GenBank/DDBJ whole genome shotgun (WGS) entry which is preliminary data.</text>
</comment>
<evidence type="ECO:0000313" key="14">
    <source>
        <dbReference type="Proteomes" id="UP000288071"/>
    </source>
</evidence>
<keyword evidence="5 9" id="KW-0805">Transcription regulation</keyword>
<evidence type="ECO:0000256" key="10">
    <source>
        <dbReference type="SAM" id="MobiDB-lite"/>
    </source>
</evidence>
<feature type="domain" description="RNA polymerase sigma factor 54 core-binding" evidence="12">
    <location>
        <begin position="104"/>
        <end position="288"/>
    </location>
</feature>
<dbReference type="PIRSF" id="PIRSF000774">
    <property type="entry name" value="RpoN"/>
    <property type="match status" value="1"/>
</dbReference>
<dbReference type="GO" id="GO:0016987">
    <property type="term" value="F:sigma factor activity"/>
    <property type="evidence" value="ECO:0007669"/>
    <property type="project" value="UniProtKB-KW"/>
</dbReference>
<evidence type="ECO:0000256" key="6">
    <source>
        <dbReference type="ARBA" id="ARBA00023082"/>
    </source>
</evidence>
<evidence type="ECO:0000256" key="5">
    <source>
        <dbReference type="ARBA" id="ARBA00023015"/>
    </source>
</evidence>
<dbReference type="InterPro" id="IPR000394">
    <property type="entry name" value="RNA_pol_sigma_54"/>
</dbReference>
<dbReference type="Pfam" id="PF00309">
    <property type="entry name" value="Sigma54_AID"/>
    <property type="match status" value="1"/>
</dbReference>
<accession>A0A3S3MQX6</accession>
<dbReference type="Gene3D" id="1.10.10.1330">
    <property type="entry name" value="RNA polymerase sigma-54 factor, core-binding domain"/>
    <property type="match status" value="1"/>
</dbReference>
<name>A0A3S3MQX6_9RHOB</name>
<evidence type="ECO:0000313" key="13">
    <source>
        <dbReference type="EMBL" id="RWR53183.1"/>
    </source>
</evidence>
<dbReference type="Pfam" id="PF04552">
    <property type="entry name" value="Sigma54_DBD"/>
    <property type="match status" value="1"/>
</dbReference>
<reference evidence="14" key="1">
    <citation type="submission" date="2019-01" db="EMBL/GenBank/DDBJ databases">
        <title>Sinorhodobacter populi sp. nov. isolated from the symptomatic bark tissue of Populus euramericana canker.</title>
        <authorList>
            <person name="Li Y."/>
        </authorList>
    </citation>
    <scope>NUCLEOTIDE SEQUENCE [LARGE SCALE GENOMIC DNA]</scope>
    <source>
        <strain evidence="14">CGMCC 1.12963</strain>
    </source>
</reference>
<evidence type="ECO:0000256" key="2">
    <source>
        <dbReference type="ARBA" id="ARBA00022478"/>
    </source>
</evidence>
<gene>
    <name evidence="13" type="ORF">EOW66_05570</name>
</gene>
<feature type="domain" description="RNA polymerase sigma factor 54 DNA-binding" evidence="11">
    <location>
        <begin position="296"/>
        <end position="445"/>
    </location>
</feature>
<evidence type="ECO:0000256" key="3">
    <source>
        <dbReference type="ARBA" id="ARBA00022679"/>
    </source>
</evidence>
<proteinExistence type="inferred from homology"/>
<dbReference type="GO" id="GO:0000428">
    <property type="term" value="C:DNA-directed RNA polymerase complex"/>
    <property type="evidence" value="ECO:0007669"/>
    <property type="project" value="UniProtKB-KW"/>
</dbReference>
<dbReference type="InterPro" id="IPR007634">
    <property type="entry name" value="RNA_pol_sigma_54_DNA-bd"/>
</dbReference>
<keyword evidence="4 9" id="KW-0548">Nucleotidyltransferase</keyword>